<reference evidence="2" key="4">
    <citation type="submission" date="2024-05" db="EMBL/GenBank/DDBJ databases">
        <authorList>
            <person name="Sun Q."/>
            <person name="Zhou Y."/>
        </authorList>
    </citation>
    <scope>NUCLEOTIDE SEQUENCE</scope>
    <source>
        <strain evidence="2">CGMCC 1.15644</strain>
    </source>
</reference>
<feature type="signal peptide" evidence="1">
    <location>
        <begin position="1"/>
        <end position="19"/>
    </location>
</feature>
<organism evidence="3 4">
    <name type="scientific">Pedobacter psychrotolerans</name>
    <dbReference type="NCBI Taxonomy" id="1843235"/>
    <lineage>
        <taxon>Bacteria</taxon>
        <taxon>Pseudomonadati</taxon>
        <taxon>Bacteroidota</taxon>
        <taxon>Sphingobacteriia</taxon>
        <taxon>Sphingobacteriales</taxon>
        <taxon>Sphingobacteriaceae</taxon>
        <taxon>Pedobacter</taxon>
    </lineage>
</organism>
<evidence type="ECO:0000313" key="5">
    <source>
        <dbReference type="Proteomes" id="UP000622648"/>
    </source>
</evidence>
<reference evidence="5" key="2">
    <citation type="journal article" date="2019" name="Int. J. Syst. Evol. Microbiol.">
        <title>The Global Catalogue of Microorganisms (GCM) 10K type strain sequencing project: providing services to taxonomists for standard genome sequencing and annotation.</title>
        <authorList>
            <consortium name="The Broad Institute Genomics Platform"/>
            <consortium name="The Broad Institute Genome Sequencing Center for Infectious Disease"/>
            <person name="Wu L."/>
            <person name="Ma J."/>
        </authorList>
    </citation>
    <scope>NUCLEOTIDE SEQUENCE [LARGE SCALE GENOMIC DNA]</scope>
    <source>
        <strain evidence="5">CGMCC 1.15644</strain>
    </source>
</reference>
<reference evidence="3 4" key="3">
    <citation type="submission" date="2019-03" db="EMBL/GenBank/DDBJ databases">
        <title>Genomic Encyclopedia of Type Strains, Phase IV (KMG-IV): sequencing the most valuable type-strain genomes for metagenomic binning, comparative biology and taxonomic classification.</title>
        <authorList>
            <person name="Goeker M."/>
        </authorList>
    </citation>
    <scope>NUCLEOTIDE SEQUENCE [LARGE SCALE GENOMIC DNA]</scope>
    <source>
        <strain evidence="3 4">DSM 103236</strain>
    </source>
</reference>
<dbReference type="AlphaFoldDB" id="A0A4R2HHU3"/>
<dbReference type="InterPro" id="IPR058087">
    <property type="entry name" value="XAC2610_dom"/>
</dbReference>
<dbReference type="NCBIfam" id="NF047539">
    <property type="entry name" value="XAC2610_fam"/>
    <property type="match status" value="1"/>
</dbReference>
<evidence type="ECO:0000313" key="4">
    <source>
        <dbReference type="Proteomes" id="UP000295684"/>
    </source>
</evidence>
<sequence>MKNLLIICVFLFISLRTTAQFKFLSNNTSNEYNAKIFVADCSDGRCEGKGTIILYDKLSEEEIQTFHSTDLDFSLTAKQDARIGWLDLGKYQSPLIFGDFNFDGLEDLAIRNGNNGAYGSPSYDVYISGKNRTFMLDKNLTQLASENLGMFAVDRKQKQITTEQKSGCCFHQTTSYMFDSKKGLVEVSSIIEDSSIGDEVTVITQKIIGGKKQKTVQKFKAKDYYAEQ</sequence>
<name>A0A4R2HHU3_9SPHI</name>
<dbReference type="OrthoDB" id="5993839at2"/>
<protein>
    <recommendedName>
        <fullName evidence="6">VCBS repeat protein</fullName>
    </recommendedName>
</protein>
<evidence type="ECO:0000313" key="3">
    <source>
        <dbReference type="EMBL" id="TCO28682.1"/>
    </source>
</evidence>
<evidence type="ECO:0008006" key="6">
    <source>
        <dbReference type="Google" id="ProtNLM"/>
    </source>
</evidence>
<keyword evidence="5" id="KW-1185">Reference proteome</keyword>
<dbReference type="EMBL" id="BMJO01000003">
    <property type="protein sequence ID" value="GGE50921.1"/>
    <property type="molecule type" value="Genomic_DNA"/>
</dbReference>
<accession>A0A4R2HHU3</accession>
<evidence type="ECO:0000256" key="1">
    <source>
        <dbReference type="SAM" id="SignalP"/>
    </source>
</evidence>
<keyword evidence="1" id="KW-0732">Signal</keyword>
<gene>
    <name evidence="3" type="ORF">EV200_10299</name>
    <name evidence="2" type="ORF">GCM10011413_16550</name>
</gene>
<evidence type="ECO:0000313" key="2">
    <source>
        <dbReference type="EMBL" id="GGE50921.1"/>
    </source>
</evidence>
<dbReference type="EMBL" id="SLWO01000002">
    <property type="protein sequence ID" value="TCO28682.1"/>
    <property type="molecule type" value="Genomic_DNA"/>
</dbReference>
<dbReference type="Proteomes" id="UP000295684">
    <property type="component" value="Unassembled WGS sequence"/>
</dbReference>
<comment type="caution">
    <text evidence="3">The sequence shown here is derived from an EMBL/GenBank/DDBJ whole genome shotgun (WGS) entry which is preliminary data.</text>
</comment>
<proteinExistence type="predicted"/>
<dbReference type="Proteomes" id="UP000622648">
    <property type="component" value="Unassembled WGS sequence"/>
</dbReference>
<reference evidence="2" key="1">
    <citation type="journal article" date="2014" name="Int. J. Syst. Evol. Microbiol.">
        <title>Complete genome of a new Firmicutes species belonging to the dominant human colonic microbiota ('Ruminococcus bicirculans') reveals two chromosomes and a selective capacity to utilize plant glucans.</title>
        <authorList>
            <consortium name="NISC Comparative Sequencing Program"/>
            <person name="Wegmann U."/>
            <person name="Louis P."/>
            <person name="Goesmann A."/>
            <person name="Henrissat B."/>
            <person name="Duncan S.H."/>
            <person name="Flint H.J."/>
        </authorList>
    </citation>
    <scope>NUCLEOTIDE SEQUENCE</scope>
    <source>
        <strain evidence="2">CGMCC 1.15644</strain>
    </source>
</reference>
<feature type="chain" id="PRO_5020518017" description="VCBS repeat protein" evidence="1">
    <location>
        <begin position="20"/>
        <end position="228"/>
    </location>
</feature>
<dbReference type="RefSeq" id="WP_132529613.1">
    <property type="nucleotide sequence ID" value="NZ_BMJO01000003.1"/>
</dbReference>